<comment type="caution">
    <text evidence="6">The sequence shown here is derived from an EMBL/GenBank/DDBJ whole genome shotgun (WGS) entry which is preliminary data.</text>
</comment>
<dbReference type="Proteomes" id="UP000289200">
    <property type="component" value="Unassembled WGS sequence"/>
</dbReference>
<dbReference type="SUPFAM" id="SSF53067">
    <property type="entry name" value="Actin-like ATPase domain"/>
    <property type="match status" value="2"/>
</dbReference>
<dbReference type="GO" id="GO:0016301">
    <property type="term" value="F:kinase activity"/>
    <property type="evidence" value="ECO:0007669"/>
    <property type="project" value="UniProtKB-KW"/>
</dbReference>
<dbReference type="InterPro" id="IPR018484">
    <property type="entry name" value="FGGY_N"/>
</dbReference>
<keyword evidence="2" id="KW-0808">Transferase</keyword>
<dbReference type="Gene3D" id="3.30.420.40">
    <property type="match status" value="2"/>
</dbReference>
<dbReference type="PANTHER" id="PTHR43095:SF2">
    <property type="entry name" value="GLUCONOKINASE"/>
    <property type="match status" value="1"/>
</dbReference>
<dbReference type="Pfam" id="PF00370">
    <property type="entry name" value="FGGY_N"/>
    <property type="match status" value="1"/>
</dbReference>
<dbReference type="InterPro" id="IPR043129">
    <property type="entry name" value="ATPase_NBD"/>
</dbReference>
<dbReference type="PANTHER" id="PTHR43095">
    <property type="entry name" value="SUGAR KINASE"/>
    <property type="match status" value="1"/>
</dbReference>
<dbReference type="InterPro" id="IPR018485">
    <property type="entry name" value="FGGY_C"/>
</dbReference>
<gene>
    <name evidence="6" type="primary">glpK_1</name>
    <name evidence="6" type="ORF">RHODGE_RHODGE_01085</name>
</gene>
<dbReference type="RefSeq" id="WP_129608102.1">
    <property type="nucleotide sequence ID" value="NZ_UWOC01000088.1"/>
</dbReference>
<dbReference type="InterPro" id="IPR050406">
    <property type="entry name" value="FGGY_Carb_Kinase"/>
</dbReference>
<feature type="domain" description="Carbohydrate kinase FGGY N-terminal" evidence="4">
    <location>
        <begin position="4"/>
        <end position="247"/>
    </location>
</feature>
<proteinExistence type="inferred from homology"/>
<evidence type="ECO:0000256" key="2">
    <source>
        <dbReference type="ARBA" id="ARBA00022679"/>
    </source>
</evidence>
<dbReference type="AlphaFoldDB" id="A0A447CS10"/>
<reference evidence="7" key="1">
    <citation type="submission" date="2018-10" db="EMBL/GenBank/DDBJ databases">
        <authorList>
            <person name="Peiro R."/>
            <person name="Begona"/>
            <person name="Cbmso G."/>
            <person name="Lopez M."/>
            <person name="Gonzalez S."/>
            <person name="Sacristan E."/>
            <person name="Castillo E."/>
        </authorList>
    </citation>
    <scope>NUCLEOTIDE SEQUENCE [LARGE SCALE GENOMIC DNA]</scope>
</reference>
<evidence type="ECO:0000256" key="3">
    <source>
        <dbReference type="ARBA" id="ARBA00022777"/>
    </source>
</evidence>
<evidence type="ECO:0000259" key="4">
    <source>
        <dbReference type="Pfam" id="PF00370"/>
    </source>
</evidence>
<dbReference type="OrthoDB" id="9805576at2"/>
<keyword evidence="3 6" id="KW-0418">Kinase</keyword>
<name>A0A447CS10_9BRAD</name>
<dbReference type="PIRSF" id="PIRSF000538">
    <property type="entry name" value="GlpK"/>
    <property type="match status" value="1"/>
</dbReference>
<evidence type="ECO:0000313" key="6">
    <source>
        <dbReference type="EMBL" id="VCU07942.1"/>
    </source>
</evidence>
<sequence>MENIVVVDVGTSSLKAMLYTRAGHLLHAAARPYDSEFGRKPNYVEQDPQTWRSALFDTLKDVGDHVAVKGLDVAAIAVTSQRASVIPVDQDGVPLHKALMWQDKRSIPQCEALLAELSLDDVYQRTGLRVNPYFSAPKMMWLKAERPQLHTQTHKLLGVQDYVAHLLTGRFVTDASQACRTLLMNIRTFDWDEDMIRVSGIDRDLLPDLVPPGSRVGGLTAAMAAHCGLAEGVPVILGGGDQQCAALALDVLQPGAAEANTGTGSFVIAYSDEPRFHPECRTLCSAGAVPGTWIVEAGIFTTGLVHRWFKEQFYPEGTDAYAVMNEEARRSPPGAKGVLLVPHFEGSAAPYWNPLARGLFFNLTMATTRADMARAVVEGIAFEIAKDVQLLESLGVPIESVRVAGGLTTLDLFNQIQADAFAKPVLHYDNSEASSLGALMSATVTLGLYADHPQAFRTIVADEPETYLPDDAVTRRYRRILQRKDALYDALDAHGIYATFNQVLD</sequence>
<dbReference type="EMBL" id="UWOC01000088">
    <property type="protein sequence ID" value="VCU07942.1"/>
    <property type="molecule type" value="Genomic_DNA"/>
</dbReference>
<dbReference type="InterPro" id="IPR000577">
    <property type="entry name" value="Carb_kinase_FGGY"/>
</dbReference>
<evidence type="ECO:0000259" key="5">
    <source>
        <dbReference type="Pfam" id="PF02782"/>
    </source>
</evidence>
<keyword evidence="7" id="KW-1185">Reference proteome</keyword>
<dbReference type="Pfam" id="PF02782">
    <property type="entry name" value="FGGY_C"/>
    <property type="match status" value="1"/>
</dbReference>
<evidence type="ECO:0000256" key="1">
    <source>
        <dbReference type="ARBA" id="ARBA00009156"/>
    </source>
</evidence>
<organism evidence="6 7">
    <name type="scientific">Rhodoplanes serenus</name>
    <dbReference type="NCBI Taxonomy" id="200615"/>
    <lineage>
        <taxon>Bacteria</taxon>
        <taxon>Pseudomonadati</taxon>
        <taxon>Pseudomonadota</taxon>
        <taxon>Alphaproteobacteria</taxon>
        <taxon>Hyphomicrobiales</taxon>
        <taxon>Nitrobacteraceae</taxon>
        <taxon>Rhodoplanes</taxon>
    </lineage>
</organism>
<accession>A0A447CS10</accession>
<protein>
    <submittedName>
        <fullName evidence="6">Glycerol kinase</fullName>
    </submittedName>
</protein>
<feature type="domain" description="Carbohydrate kinase FGGY C-terminal" evidence="5">
    <location>
        <begin position="260"/>
        <end position="445"/>
    </location>
</feature>
<evidence type="ECO:0000313" key="7">
    <source>
        <dbReference type="Proteomes" id="UP000289200"/>
    </source>
</evidence>
<dbReference type="CDD" id="cd07779">
    <property type="entry name" value="ASKHA_NBD_FGGY_YgcE-like"/>
    <property type="match status" value="1"/>
</dbReference>
<dbReference type="GO" id="GO:0005975">
    <property type="term" value="P:carbohydrate metabolic process"/>
    <property type="evidence" value="ECO:0007669"/>
    <property type="project" value="InterPro"/>
</dbReference>
<comment type="similarity">
    <text evidence="1">Belongs to the FGGY kinase family.</text>
</comment>